<keyword evidence="5" id="KW-1185">Reference proteome</keyword>
<feature type="disulfide bond" evidence="3">
    <location>
        <begin position="75"/>
        <end position="82"/>
    </location>
</feature>
<dbReference type="PRINTS" id="PR00792">
    <property type="entry name" value="PEPSIN"/>
</dbReference>
<protein>
    <submittedName>
        <fullName evidence="6">Lysosomal aspartic protease-like</fullName>
    </submittedName>
</protein>
<dbReference type="InterPro" id="IPR021109">
    <property type="entry name" value="Peptidase_aspartic_dom_sf"/>
</dbReference>
<dbReference type="SUPFAM" id="SSF50630">
    <property type="entry name" value="Acid proteases"/>
    <property type="match status" value="1"/>
</dbReference>
<organism evidence="5 6">
    <name type="scientific">Agrilus planipennis</name>
    <name type="common">Emerald ash borer</name>
    <name type="synonym">Agrilus marcopoli</name>
    <dbReference type="NCBI Taxonomy" id="224129"/>
    <lineage>
        <taxon>Eukaryota</taxon>
        <taxon>Metazoa</taxon>
        <taxon>Ecdysozoa</taxon>
        <taxon>Arthropoda</taxon>
        <taxon>Hexapoda</taxon>
        <taxon>Insecta</taxon>
        <taxon>Pterygota</taxon>
        <taxon>Neoptera</taxon>
        <taxon>Endopterygota</taxon>
        <taxon>Coleoptera</taxon>
        <taxon>Polyphaga</taxon>
        <taxon>Elateriformia</taxon>
        <taxon>Buprestoidea</taxon>
        <taxon>Buprestidae</taxon>
        <taxon>Agrilinae</taxon>
        <taxon>Agrilus</taxon>
    </lineage>
</organism>
<dbReference type="PANTHER" id="PTHR47966:SF51">
    <property type="entry name" value="BETA-SITE APP-CLEAVING ENZYME, ISOFORM A-RELATED"/>
    <property type="match status" value="1"/>
</dbReference>
<dbReference type="FunFam" id="2.40.70.10:FF:000044">
    <property type="entry name" value="Lysosomal aspartic protease"/>
    <property type="match status" value="1"/>
</dbReference>
<proteinExistence type="inferred from homology"/>
<dbReference type="FunFam" id="2.40.70.10:FF:000008">
    <property type="entry name" value="Cathepsin D"/>
    <property type="match status" value="1"/>
</dbReference>
<evidence type="ECO:0000313" key="5">
    <source>
        <dbReference type="Proteomes" id="UP000192223"/>
    </source>
</evidence>
<evidence type="ECO:0000256" key="1">
    <source>
        <dbReference type="ARBA" id="ARBA00007447"/>
    </source>
</evidence>
<dbReference type="Pfam" id="PF00026">
    <property type="entry name" value="Asp"/>
    <property type="match status" value="1"/>
</dbReference>
<feature type="disulfide bond" evidence="3">
    <location>
        <begin position="290"/>
        <end position="327"/>
    </location>
</feature>
<dbReference type="GeneID" id="108739400"/>
<accession>A0A1W4X8X5</accession>
<evidence type="ECO:0000256" key="2">
    <source>
        <dbReference type="PIRSR" id="PIRSR601461-1"/>
    </source>
</evidence>
<dbReference type="PANTHER" id="PTHR47966">
    <property type="entry name" value="BETA-SITE APP-CLEAVING ENZYME, ISOFORM A-RELATED"/>
    <property type="match status" value="1"/>
</dbReference>
<dbReference type="InParanoid" id="A0A1W4X8X5"/>
<feature type="active site" evidence="2">
    <location>
        <position position="62"/>
    </location>
</feature>
<feature type="active site" evidence="2">
    <location>
        <position position="256"/>
    </location>
</feature>
<dbReference type="RefSeq" id="XP_018328790.1">
    <property type="nucleotide sequence ID" value="XM_018473288.1"/>
</dbReference>
<dbReference type="KEGG" id="apln:108739400"/>
<comment type="similarity">
    <text evidence="1">Belongs to the peptidase A1 family.</text>
</comment>
<dbReference type="Gene3D" id="2.40.70.10">
    <property type="entry name" value="Acid Proteases"/>
    <property type="match status" value="2"/>
</dbReference>
<feature type="domain" description="Peptidase A1" evidence="4">
    <location>
        <begin position="44"/>
        <end position="364"/>
    </location>
</feature>
<dbReference type="AlphaFoldDB" id="A0A1W4X8X5"/>
<gene>
    <name evidence="6" type="primary">LOC108739400</name>
</gene>
<dbReference type="GO" id="GO:0006508">
    <property type="term" value="P:proteolysis"/>
    <property type="evidence" value="ECO:0007669"/>
    <property type="project" value="InterPro"/>
</dbReference>
<name>A0A1W4X8X5_AGRPL</name>
<dbReference type="STRING" id="224129.A0A1W4X8X5"/>
<reference evidence="6" key="1">
    <citation type="submission" date="2025-08" db="UniProtKB">
        <authorList>
            <consortium name="RefSeq"/>
        </authorList>
    </citation>
    <scope>IDENTIFICATION</scope>
    <source>
        <tissue evidence="6">Entire body</tissue>
    </source>
</reference>
<dbReference type="OrthoDB" id="771136at2759"/>
<dbReference type="InterPro" id="IPR001461">
    <property type="entry name" value="Aspartic_peptidase_A1"/>
</dbReference>
<dbReference type="Gene3D" id="2.60.40.1960">
    <property type="match status" value="1"/>
</dbReference>
<sequence>MLNSDNLNFLTEHGYSLDWFKPHHKNHTRTNDSIALYRFLDTEFYGKIVVGSPGKTFNMVFDTAWRDSWIMSSDCTWKKIGCWIHNKYNHGGSSSYRANGAKFSAKEQEYTLEGYYSYDDFSIAHSKVEGQLFVEMTSVPYTYLFSKADGVIGMGFKTDSNNPFFYNILNQTNISKPLFSIYLNRDKQSNRGGNIILGAIDEKHIHVTDKKPDQITYLPVDKSSGWWQFKMDRIDLAITKDILITYCKNGCSAIADSSSNNIVGPKDEVEKIFKQIHATELFFGFYKVDCDTVNKLPRIHFIIGGKNFTLKGENYVQKLSWNSFMLCITSFVASNTTNLWVLGGAFLSEFYSIYDIEHLQLGLVKAA</sequence>
<keyword evidence="3" id="KW-1015">Disulfide bond</keyword>
<evidence type="ECO:0000259" key="4">
    <source>
        <dbReference type="PROSITE" id="PS51767"/>
    </source>
</evidence>
<dbReference type="GO" id="GO:0005764">
    <property type="term" value="C:lysosome"/>
    <property type="evidence" value="ECO:0007669"/>
    <property type="project" value="TreeGrafter"/>
</dbReference>
<evidence type="ECO:0000313" key="6">
    <source>
        <dbReference type="RefSeq" id="XP_018328790.1"/>
    </source>
</evidence>
<dbReference type="PROSITE" id="PS51767">
    <property type="entry name" value="PEPTIDASE_A1"/>
    <property type="match status" value="1"/>
</dbReference>
<dbReference type="GO" id="GO:0004190">
    <property type="term" value="F:aspartic-type endopeptidase activity"/>
    <property type="evidence" value="ECO:0007669"/>
    <property type="project" value="InterPro"/>
</dbReference>
<evidence type="ECO:0000256" key="3">
    <source>
        <dbReference type="PIRSR" id="PIRSR601461-2"/>
    </source>
</evidence>
<dbReference type="InterPro" id="IPR033121">
    <property type="entry name" value="PEPTIDASE_A1"/>
</dbReference>
<dbReference type="Proteomes" id="UP000192223">
    <property type="component" value="Unplaced"/>
</dbReference>